<dbReference type="InterPro" id="IPR000914">
    <property type="entry name" value="SBP_5_dom"/>
</dbReference>
<dbReference type="CDD" id="cd08499">
    <property type="entry name" value="PBP2_Ylib_like"/>
    <property type="match status" value="1"/>
</dbReference>
<reference evidence="7 8" key="1">
    <citation type="submission" date="2017-10" db="EMBL/GenBank/DDBJ databases">
        <title>Bacillus sp. nov., a halophilic bacterium isolated from a Yangshapao Lake.</title>
        <authorList>
            <person name="Wang H."/>
        </authorList>
    </citation>
    <scope>NUCLEOTIDE SEQUENCE [LARGE SCALE GENOMIC DNA]</scope>
    <source>
        <strain evidence="7 8">YSP-3</strain>
    </source>
</reference>
<dbReference type="GO" id="GO:0015833">
    <property type="term" value="P:peptide transport"/>
    <property type="evidence" value="ECO:0007669"/>
    <property type="project" value="TreeGrafter"/>
</dbReference>
<dbReference type="InterPro" id="IPR039424">
    <property type="entry name" value="SBP_5"/>
</dbReference>
<feature type="region of interest" description="Disordered" evidence="4">
    <location>
        <begin position="25"/>
        <end position="64"/>
    </location>
</feature>
<dbReference type="RefSeq" id="WP_110521317.1">
    <property type="nucleotide sequence ID" value="NZ_PDOF01000003.1"/>
</dbReference>
<dbReference type="Gene3D" id="3.40.190.10">
    <property type="entry name" value="Periplasmic binding protein-like II"/>
    <property type="match status" value="1"/>
</dbReference>
<organism evidence="7 8">
    <name type="scientific">Alteribacter lacisalsi</name>
    <dbReference type="NCBI Taxonomy" id="2045244"/>
    <lineage>
        <taxon>Bacteria</taxon>
        <taxon>Bacillati</taxon>
        <taxon>Bacillota</taxon>
        <taxon>Bacilli</taxon>
        <taxon>Bacillales</taxon>
        <taxon>Bacillaceae</taxon>
        <taxon>Alteribacter</taxon>
    </lineage>
</organism>
<dbReference type="OrthoDB" id="9796817at2"/>
<evidence type="ECO:0000256" key="2">
    <source>
        <dbReference type="ARBA" id="ARBA00022448"/>
    </source>
</evidence>
<comment type="caution">
    <text evidence="7">The sequence shown here is derived from an EMBL/GenBank/DDBJ whole genome shotgun (WGS) entry which is preliminary data.</text>
</comment>
<keyword evidence="8" id="KW-1185">Reference proteome</keyword>
<feature type="domain" description="Solute-binding protein family 5" evidence="6">
    <location>
        <begin position="108"/>
        <end position="469"/>
    </location>
</feature>
<comment type="similarity">
    <text evidence="1">Belongs to the bacterial solute-binding protein 5 family.</text>
</comment>
<dbReference type="Gene3D" id="3.10.105.10">
    <property type="entry name" value="Dipeptide-binding Protein, Domain 3"/>
    <property type="match status" value="1"/>
</dbReference>
<dbReference type="GO" id="GO:0042597">
    <property type="term" value="C:periplasmic space"/>
    <property type="evidence" value="ECO:0007669"/>
    <property type="project" value="UniProtKB-ARBA"/>
</dbReference>
<accession>A0A2W0H4U4</accession>
<dbReference type="InterPro" id="IPR030678">
    <property type="entry name" value="Peptide/Ni-bd"/>
</dbReference>
<proteinExistence type="inferred from homology"/>
<evidence type="ECO:0000256" key="1">
    <source>
        <dbReference type="ARBA" id="ARBA00005695"/>
    </source>
</evidence>
<evidence type="ECO:0000256" key="5">
    <source>
        <dbReference type="SAM" id="SignalP"/>
    </source>
</evidence>
<protein>
    <submittedName>
        <fullName evidence="7">Glutathione ABC transporter substrate-binding protein</fullName>
    </submittedName>
</protein>
<evidence type="ECO:0000256" key="4">
    <source>
        <dbReference type="SAM" id="MobiDB-lite"/>
    </source>
</evidence>
<dbReference type="EMBL" id="PDOF01000003">
    <property type="protein sequence ID" value="PYZ96041.1"/>
    <property type="molecule type" value="Genomic_DNA"/>
</dbReference>
<gene>
    <name evidence="7" type="ORF">CR205_16855</name>
</gene>
<evidence type="ECO:0000313" key="8">
    <source>
        <dbReference type="Proteomes" id="UP000248066"/>
    </source>
</evidence>
<dbReference type="SUPFAM" id="SSF53850">
    <property type="entry name" value="Periplasmic binding protein-like II"/>
    <property type="match status" value="1"/>
</dbReference>
<dbReference type="Pfam" id="PF00496">
    <property type="entry name" value="SBP_bac_5"/>
    <property type="match status" value="1"/>
</dbReference>
<keyword evidence="2" id="KW-0813">Transport</keyword>
<dbReference type="Proteomes" id="UP000248066">
    <property type="component" value="Unassembled WGS sequence"/>
</dbReference>
<feature type="signal peptide" evidence="5">
    <location>
        <begin position="1"/>
        <end position="24"/>
    </location>
</feature>
<evidence type="ECO:0000256" key="3">
    <source>
        <dbReference type="ARBA" id="ARBA00022729"/>
    </source>
</evidence>
<dbReference type="PROSITE" id="PS51257">
    <property type="entry name" value="PROKAR_LIPOPROTEIN"/>
    <property type="match status" value="1"/>
</dbReference>
<dbReference type="Gene3D" id="3.90.76.10">
    <property type="entry name" value="Dipeptide-binding Protein, Domain 1"/>
    <property type="match status" value="1"/>
</dbReference>
<dbReference type="GO" id="GO:1904680">
    <property type="term" value="F:peptide transmembrane transporter activity"/>
    <property type="evidence" value="ECO:0007669"/>
    <property type="project" value="TreeGrafter"/>
</dbReference>
<dbReference type="PIRSF" id="PIRSF002741">
    <property type="entry name" value="MppA"/>
    <property type="match status" value="1"/>
</dbReference>
<evidence type="ECO:0000259" key="6">
    <source>
        <dbReference type="Pfam" id="PF00496"/>
    </source>
</evidence>
<sequence length="552" mass="60540">MKRSSWIKSIAIPAALTLALVGCASEPDDEGADTGDTGDTDTEDTGDADDTDDEGDDEEAAGEEGGELTVALGADIVSLDPHGSNDVPSSNVQVNIYETLVTQTEDMEIEPLLATEWEALEDDLWEFTLRDDVTFHDGSEFNADVVVANFERVLDEDIASPRAFLFEMVEEVTAVDDYTVQIKTEYPFAPLPSHLAHSGGAMISGEAIEEDYAAMEDGDEPGTYINNNSSGSGYFMLEERTSGDNTVLVKNEDYWGENAKVDQVTFRVIGDPGQMVNSVEAGEIDIAYPIRPTDRNRVEGNDSVELYEQESLSTAYIGFNNDKEPYDDPTVRRALAMAIDKEAIIDGVLDGAAEPAIGPIGEQVFGFDDSIEDLPYDPDQARELLEEAGYGDGFETTIWTNDSAERQDIAIIVQSQLEEIGVDVEIEVLEWGAYLDETAAGNHDMFILGWVTVTGDADYGMFPLFHSSQHGAAGNRTFTANDELDEILDAARRETDEDTRQELYSEAMEILVDDAPMLYLYHTTYLVGLGENVGGFWKHPNGLFMLQDVTVQ</sequence>
<dbReference type="PANTHER" id="PTHR30290">
    <property type="entry name" value="PERIPLASMIC BINDING COMPONENT OF ABC TRANSPORTER"/>
    <property type="match status" value="1"/>
</dbReference>
<keyword evidence="3 5" id="KW-0732">Signal</keyword>
<dbReference type="AlphaFoldDB" id="A0A2W0H4U4"/>
<dbReference type="PANTHER" id="PTHR30290:SF9">
    <property type="entry name" value="OLIGOPEPTIDE-BINDING PROTEIN APPA"/>
    <property type="match status" value="1"/>
</dbReference>
<evidence type="ECO:0000313" key="7">
    <source>
        <dbReference type="EMBL" id="PYZ96041.1"/>
    </source>
</evidence>
<dbReference type="GO" id="GO:0043190">
    <property type="term" value="C:ATP-binding cassette (ABC) transporter complex"/>
    <property type="evidence" value="ECO:0007669"/>
    <property type="project" value="InterPro"/>
</dbReference>
<feature type="chain" id="PRO_5038557661" evidence="5">
    <location>
        <begin position="25"/>
        <end position="552"/>
    </location>
</feature>
<feature type="compositionally biased region" description="Acidic residues" evidence="4">
    <location>
        <begin position="26"/>
        <end position="64"/>
    </location>
</feature>
<name>A0A2W0H4U4_9BACI</name>